<feature type="signal peptide" evidence="1">
    <location>
        <begin position="1"/>
        <end position="38"/>
    </location>
</feature>
<protein>
    <submittedName>
        <fullName evidence="2">Uncharacterized protein</fullName>
    </submittedName>
</protein>
<dbReference type="EMBL" id="SJPR01000006">
    <property type="protein sequence ID" value="TWT94836.1"/>
    <property type="molecule type" value="Genomic_DNA"/>
</dbReference>
<keyword evidence="3" id="KW-1185">Reference proteome</keyword>
<sequence length="599" mass="63088" precursor="true">MISLAPRPSVRRPLTRRQVALVALAALASTVAPLVARAQAVAAPEAPAAAVGTQTIAVAALTDYNQLLREIDFLGELGGRPATSDMIEGMLAFFTGGRGLEGLDKTRPIGVVLQTDGASFAPIGCLPIADLTPVLELAENFGFEPVEIGAGVYELELPEQTVYFQQTGDWTFVAPTPLALTQAPADPSSMLKKLVGTYDLGVTLYAQNVPDMYRQIALEQLRQGMEEGLVQQEGETEEDFQARRELAEAQIEQLGDLIEGLDVVTIGWSIDSEGKRTFIDAELTGADGSDMALAMDAYKDPTSGVAGFHRPTAAMSLLTSGVTPPELLEKQKGQTEAAIEMVRTQIDKALQEQIEAGKLPDDPDVQAAIEGATDDLVDVYADMLRTGRIEIGGSLDLAGEGFDLIVGGYVVDPSKVESAFKKLAEAASKDEKFPGVEWGYATHSGVTLHGMTVPVPAEAGQLREAVGESVRVIMGVGNERVYFAAGPRGEESLKAAIDGSAALTDKTILPGELIVSVGQVLGAAEKVAPPNAAPMIGLILDAMKDTPPGADRLVITSEAIDRGMRVRYLIEEGVLKAIGKAAATAAAMQQQRGGPPGGF</sequence>
<reference evidence="2 3" key="1">
    <citation type="submission" date="2019-02" db="EMBL/GenBank/DDBJ databases">
        <title>Deep-cultivation of Planctomycetes and their phenomic and genomic characterization uncovers novel biology.</title>
        <authorList>
            <person name="Wiegand S."/>
            <person name="Jogler M."/>
            <person name="Boedeker C."/>
            <person name="Pinto D."/>
            <person name="Vollmers J."/>
            <person name="Rivas-Marin E."/>
            <person name="Kohn T."/>
            <person name="Peeters S.H."/>
            <person name="Heuer A."/>
            <person name="Rast P."/>
            <person name="Oberbeckmann S."/>
            <person name="Bunk B."/>
            <person name="Jeske O."/>
            <person name="Meyerdierks A."/>
            <person name="Storesund J.E."/>
            <person name="Kallscheuer N."/>
            <person name="Luecker S."/>
            <person name="Lage O.M."/>
            <person name="Pohl T."/>
            <person name="Merkel B.J."/>
            <person name="Hornburger P."/>
            <person name="Mueller R.-W."/>
            <person name="Bruemmer F."/>
            <person name="Labrenz M."/>
            <person name="Spormann A.M."/>
            <person name="Op Den Camp H."/>
            <person name="Overmann J."/>
            <person name="Amann R."/>
            <person name="Jetten M.S.M."/>
            <person name="Mascher T."/>
            <person name="Medema M.H."/>
            <person name="Devos D.P."/>
            <person name="Kaster A.-K."/>
            <person name="Ovreas L."/>
            <person name="Rohde M."/>
            <person name="Galperin M.Y."/>
            <person name="Jogler C."/>
        </authorList>
    </citation>
    <scope>NUCLEOTIDE SEQUENCE [LARGE SCALE GENOMIC DNA]</scope>
    <source>
        <strain evidence="2 3">Pla108</strain>
    </source>
</reference>
<evidence type="ECO:0000313" key="3">
    <source>
        <dbReference type="Proteomes" id="UP000317421"/>
    </source>
</evidence>
<dbReference type="AlphaFoldDB" id="A0A5C6A5X3"/>
<gene>
    <name evidence="2" type="ORF">Pla108_36870</name>
</gene>
<evidence type="ECO:0000313" key="2">
    <source>
        <dbReference type="EMBL" id="TWT94836.1"/>
    </source>
</evidence>
<keyword evidence="1" id="KW-0732">Signal</keyword>
<name>A0A5C6A5X3_9BACT</name>
<dbReference type="Proteomes" id="UP000317421">
    <property type="component" value="Unassembled WGS sequence"/>
</dbReference>
<accession>A0A5C6A5X3</accession>
<organism evidence="2 3">
    <name type="scientific">Botrimarina colliarenosi</name>
    <dbReference type="NCBI Taxonomy" id="2528001"/>
    <lineage>
        <taxon>Bacteria</taxon>
        <taxon>Pseudomonadati</taxon>
        <taxon>Planctomycetota</taxon>
        <taxon>Planctomycetia</taxon>
        <taxon>Pirellulales</taxon>
        <taxon>Lacipirellulaceae</taxon>
        <taxon>Botrimarina</taxon>
    </lineage>
</organism>
<proteinExistence type="predicted"/>
<feature type="chain" id="PRO_5023118442" evidence="1">
    <location>
        <begin position="39"/>
        <end position="599"/>
    </location>
</feature>
<evidence type="ECO:0000256" key="1">
    <source>
        <dbReference type="SAM" id="SignalP"/>
    </source>
</evidence>
<comment type="caution">
    <text evidence="2">The sequence shown here is derived from an EMBL/GenBank/DDBJ whole genome shotgun (WGS) entry which is preliminary data.</text>
</comment>